<evidence type="ECO:0000313" key="2">
    <source>
        <dbReference type="Proteomes" id="UP000887565"/>
    </source>
</evidence>
<dbReference type="Proteomes" id="UP000887565">
    <property type="component" value="Unplaced"/>
</dbReference>
<reference evidence="3" key="1">
    <citation type="submission" date="2022-11" db="UniProtKB">
        <authorList>
            <consortium name="WormBaseParasite"/>
        </authorList>
    </citation>
    <scope>IDENTIFICATION</scope>
</reference>
<dbReference type="AlphaFoldDB" id="A0A915HKW9"/>
<dbReference type="WBParaSite" id="nRc.2.0.1.t02314-RA">
    <property type="protein sequence ID" value="nRc.2.0.1.t02314-RA"/>
    <property type="gene ID" value="nRc.2.0.1.g02314"/>
</dbReference>
<evidence type="ECO:0000256" key="1">
    <source>
        <dbReference type="SAM" id="MobiDB-lite"/>
    </source>
</evidence>
<proteinExistence type="predicted"/>
<keyword evidence="2" id="KW-1185">Reference proteome</keyword>
<sequence length="342" mass="37203">MAGEHSFLCGVGAAPPLPNTGEGAKPHSRRNNTAGFGKSKLDETSIPRYTALEAGQFCFCSTIAPNAVLVPISQCNSPCPGYAGDPLDLTCGSINDNILKQSEIFLPFLFSCVTQVVDLKNSTVTANSTTLDPYSDKCCGLSFGVCQFNIYGYDYNFDFGDGSPVTDWYTPSALPIQKYFYMPGTFQITVWVQSVSNPLVVESSTTISINSPAMEISSVNCPSMANISEMVTCWFTVNFTSYNVTIFVDFGDFTNATLQANSTQYFAVGKTPPLYGSSIERFQTSFPSGSEVFMKESEFQQTGTIYGFETVNTNGAQLVLQPLADGVANNRRPMVFWTADNR</sequence>
<organism evidence="2 3">
    <name type="scientific">Romanomermis culicivorax</name>
    <name type="common">Nematode worm</name>
    <dbReference type="NCBI Taxonomy" id="13658"/>
    <lineage>
        <taxon>Eukaryota</taxon>
        <taxon>Metazoa</taxon>
        <taxon>Ecdysozoa</taxon>
        <taxon>Nematoda</taxon>
        <taxon>Enoplea</taxon>
        <taxon>Dorylaimia</taxon>
        <taxon>Mermithida</taxon>
        <taxon>Mermithoidea</taxon>
        <taxon>Mermithidae</taxon>
        <taxon>Romanomermis</taxon>
    </lineage>
</organism>
<name>A0A915HKW9_ROMCU</name>
<accession>A0A915HKW9</accession>
<feature type="region of interest" description="Disordered" evidence="1">
    <location>
        <begin position="19"/>
        <end position="39"/>
    </location>
</feature>
<evidence type="ECO:0000313" key="3">
    <source>
        <dbReference type="WBParaSite" id="nRc.2.0.1.t02314-RA"/>
    </source>
</evidence>
<protein>
    <submittedName>
        <fullName evidence="3">PKD domain-containing protein</fullName>
    </submittedName>
</protein>